<evidence type="ECO:0000256" key="2">
    <source>
        <dbReference type="ARBA" id="ARBA00022475"/>
    </source>
</evidence>
<feature type="transmembrane region" description="Helical" evidence="8">
    <location>
        <begin position="538"/>
        <end position="561"/>
    </location>
</feature>
<dbReference type="PANTHER" id="PTHR33908">
    <property type="entry name" value="MANNOSYLTRANSFERASE YKCB-RELATED"/>
    <property type="match status" value="1"/>
</dbReference>
<keyword evidence="4" id="KW-0808">Transferase</keyword>
<dbReference type="Proteomes" id="UP000585681">
    <property type="component" value="Unassembled WGS sequence"/>
</dbReference>
<proteinExistence type="predicted"/>
<feature type="transmembrane region" description="Helical" evidence="8">
    <location>
        <begin position="15"/>
        <end position="36"/>
    </location>
</feature>
<feature type="transmembrane region" description="Helical" evidence="8">
    <location>
        <begin position="376"/>
        <end position="396"/>
    </location>
</feature>
<feature type="transmembrane region" description="Helical" evidence="8">
    <location>
        <begin position="210"/>
        <end position="231"/>
    </location>
</feature>
<evidence type="ECO:0000313" key="10">
    <source>
        <dbReference type="Proteomes" id="UP000585681"/>
    </source>
</evidence>
<evidence type="ECO:0000256" key="4">
    <source>
        <dbReference type="ARBA" id="ARBA00022679"/>
    </source>
</evidence>
<evidence type="ECO:0000256" key="8">
    <source>
        <dbReference type="SAM" id="Phobius"/>
    </source>
</evidence>
<keyword evidence="3" id="KW-0328">Glycosyltransferase</keyword>
<sequence>MNAGREQAGVADRRLLPTALFGVAALAAFGAAVAGGGTPDKGTWFALCVLLGCTLGFAFARLDAPRAGALTALLFAGGAAQLLVTDPGWYQFIHLSPDGIAEACLFALIAAQGVLSLLAVVMVAGRDRLQKVIGAFGLFRLVSLFVLSGLFTVSIMGFMWRGDYLGYLLHLVAGGIFAGIGLLNVLAIVTSPDLPQLAPGPRMAERLSHAVPVVAPLVLFMAAVALSWLAFEGIPIVEDETAYLFQAHTFAGGAVMAPPLPAGTAPAFEYYLLQPDGRGWYAVTAPGWPAVLAIGVLLGAPTLINPLLGGLSVWLGHGFWKRVGGRGQADLAALLMAASPWLLGMSASLMTHPLCLALTLGAWLLLAIARDRADSGATGVTALAFAAGLFMGWLFLTRALEGVLLGGLSGIWLLWRFGQRRRYGPVFGYALGCIATGALLFPYNMVFTGHPLATPQTVYLAALWGAGANAFGFGKDIGPPGGWGTLDLWHGHSFAEGLINLTNGLGSLNFELFGWTCGSLILIWCYLLWARPQRPDRLMLIVAASVVGLHFFYWFTATFYIGPRYWFGAFFAFVILSVAGASGVIDRLQGAGFAVARHRIVTAIVICCLFGGIVTTSWRGGERYSTRAGLGRLIAAYQMPEAPEIGPEGAIVFLPCQELAEAAMYRNDPYLRPGRTIYALDRGAAGNEALLGAFPDRTPVVATTLRRECSE</sequence>
<comment type="subcellular location">
    <subcellularLocation>
        <location evidence="1">Cell membrane</location>
        <topology evidence="1">Multi-pass membrane protein</topology>
    </subcellularLocation>
</comment>
<reference evidence="9" key="1">
    <citation type="submission" date="2020-08" db="EMBL/GenBank/DDBJ databases">
        <title>Genomic Encyclopedia of Type Strains, Phase IV (KMG-IV): sequencing the most valuable type-strain genomes for metagenomic binning, comparative biology and taxonomic classification.</title>
        <authorList>
            <person name="Goeker M."/>
        </authorList>
    </citation>
    <scope>NUCLEOTIDE SEQUENCE [LARGE SCALE GENOMIC DNA]</scope>
    <source>
        <strain evidence="9">DSM 105040</strain>
    </source>
</reference>
<dbReference type="GO" id="GO:0016763">
    <property type="term" value="F:pentosyltransferase activity"/>
    <property type="evidence" value="ECO:0007669"/>
    <property type="project" value="TreeGrafter"/>
</dbReference>
<evidence type="ECO:0000313" key="9">
    <source>
        <dbReference type="EMBL" id="MBB4022404.1"/>
    </source>
</evidence>
<name>A0A840C8V2_9RHOB</name>
<keyword evidence="10" id="KW-1185">Reference proteome</keyword>
<evidence type="ECO:0000256" key="6">
    <source>
        <dbReference type="ARBA" id="ARBA00022989"/>
    </source>
</evidence>
<comment type="caution">
    <text evidence="9">The sequence shown here is derived from an EMBL/GenBank/DDBJ whole genome shotgun (WGS) entry which is preliminary data.</text>
</comment>
<dbReference type="RefSeq" id="WP_054539022.1">
    <property type="nucleotide sequence ID" value="NZ_JACIEQ010000002.1"/>
</dbReference>
<evidence type="ECO:0008006" key="11">
    <source>
        <dbReference type="Google" id="ProtNLM"/>
    </source>
</evidence>
<feature type="transmembrane region" description="Helical" evidence="8">
    <location>
        <begin position="105"/>
        <end position="125"/>
    </location>
</feature>
<feature type="transmembrane region" description="Helical" evidence="8">
    <location>
        <begin position="512"/>
        <end position="529"/>
    </location>
</feature>
<gene>
    <name evidence="9" type="ORF">GGR17_002213</name>
</gene>
<dbReference type="GO" id="GO:0005886">
    <property type="term" value="C:plasma membrane"/>
    <property type="evidence" value="ECO:0007669"/>
    <property type="project" value="UniProtKB-SubCell"/>
</dbReference>
<feature type="transmembrane region" description="Helical" evidence="8">
    <location>
        <begin position="67"/>
        <end position="85"/>
    </location>
</feature>
<evidence type="ECO:0000256" key="5">
    <source>
        <dbReference type="ARBA" id="ARBA00022692"/>
    </source>
</evidence>
<dbReference type="InterPro" id="IPR050297">
    <property type="entry name" value="LipidA_mod_glycosyltrf_83"/>
</dbReference>
<feature type="transmembrane region" description="Helical" evidence="8">
    <location>
        <begin position="402"/>
        <end position="419"/>
    </location>
</feature>
<feature type="transmembrane region" description="Helical" evidence="8">
    <location>
        <begin position="349"/>
        <end position="369"/>
    </location>
</feature>
<feature type="transmembrane region" description="Helical" evidence="8">
    <location>
        <begin position="426"/>
        <end position="445"/>
    </location>
</feature>
<feature type="transmembrane region" description="Helical" evidence="8">
    <location>
        <begin position="42"/>
        <end position="60"/>
    </location>
</feature>
<dbReference type="AlphaFoldDB" id="A0A840C8V2"/>
<feature type="transmembrane region" description="Helical" evidence="8">
    <location>
        <begin position="567"/>
        <end position="588"/>
    </location>
</feature>
<feature type="transmembrane region" description="Helical" evidence="8">
    <location>
        <begin position="600"/>
        <end position="618"/>
    </location>
</feature>
<evidence type="ECO:0000256" key="1">
    <source>
        <dbReference type="ARBA" id="ARBA00004651"/>
    </source>
</evidence>
<feature type="transmembrane region" description="Helical" evidence="8">
    <location>
        <begin position="137"/>
        <end position="160"/>
    </location>
</feature>
<evidence type="ECO:0000256" key="3">
    <source>
        <dbReference type="ARBA" id="ARBA00022676"/>
    </source>
</evidence>
<keyword evidence="2" id="KW-1003">Cell membrane</keyword>
<protein>
    <recommendedName>
        <fullName evidence="11">Glycosyltransferase RgtA/B/C/D-like domain-containing protein</fullName>
    </recommendedName>
</protein>
<accession>A0A840C8V2</accession>
<keyword evidence="7 8" id="KW-0472">Membrane</keyword>
<keyword evidence="6 8" id="KW-1133">Transmembrane helix</keyword>
<dbReference type="EMBL" id="JACIEQ010000002">
    <property type="protein sequence ID" value="MBB4022404.1"/>
    <property type="molecule type" value="Genomic_DNA"/>
</dbReference>
<dbReference type="PANTHER" id="PTHR33908:SF11">
    <property type="entry name" value="MEMBRANE PROTEIN"/>
    <property type="match status" value="1"/>
</dbReference>
<feature type="transmembrane region" description="Helical" evidence="8">
    <location>
        <begin position="290"/>
        <end position="315"/>
    </location>
</feature>
<feature type="transmembrane region" description="Helical" evidence="8">
    <location>
        <begin position="166"/>
        <end position="189"/>
    </location>
</feature>
<dbReference type="GO" id="GO:0009103">
    <property type="term" value="P:lipopolysaccharide biosynthetic process"/>
    <property type="evidence" value="ECO:0007669"/>
    <property type="project" value="UniProtKB-ARBA"/>
</dbReference>
<evidence type="ECO:0000256" key="7">
    <source>
        <dbReference type="ARBA" id="ARBA00023136"/>
    </source>
</evidence>
<organism evidence="9 10">
    <name type="scientific">Actibacterium naphthalenivorans</name>
    <dbReference type="NCBI Taxonomy" id="1614693"/>
    <lineage>
        <taxon>Bacteria</taxon>
        <taxon>Pseudomonadati</taxon>
        <taxon>Pseudomonadota</taxon>
        <taxon>Alphaproteobacteria</taxon>
        <taxon>Rhodobacterales</taxon>
        <taxon>Roseobacteraceae</taxon>
        <taxon>Actibacterium</taxon>
    </lineage>
</organism>
<keyword evidence="5 8" id="KW-0812">Transmembrane</keyword>